<evidence type="ECO:0000256" key="1">
    <source>
        <dbReference type="SAM" id="MobiDB-lite"/>
    </source>
</evidence>
<gene>
    <name evidence="2" type="ORF">HMN09_00929600</name>
</gene>
<feature type="region of interest" description="Disordered" evidence="1">
    <location>
        <begin position="247"/>
        <end position="278"/>
    </location>
</feature>
<keyword evidence="3" id="KW-1185">Reference proteome</keyword>
<reference evidence="2" key="1">
    <citation type="submission" date="2020-05" db="EMBL/GenBank/DDBJ databases">
        <title>Mycena genomes resolve the evolution of fungal bioluminescence.</title>
        <authorList>
            <person name="Tsai I.J."/>
        </authorList>
    </citation>
    <scope>NUCLEOTIDE SEQUENCE</scope>
    <source>
        <strain evidence="2">110903Hualien_Pintung</strain>
    </source>
</reference>
<accession>A0A8H6SKD3</accession>
<evidence type="ECO:0000313" key="3">
    <source>
        <dbReference type="Proteomes" id="UP000613580"/>
    </source>
</evidence>
<protein>
    <submittedName>
        <fullName evidence="2">Uncharacterized protein</fullName>
    </submittedName>
</protein>
<comment type="caution">
    <text evidence="2">The sequence shown here is derived from an EMBL/GenBank/DDBJ whole genome shotgun (WGS) entry which is preliminary data.</text>
</comment>
<proteinExistence type="predicted"/>
<dbReference type="Proteomes" id="UP000613580">
    <property type="component" value="Unassembled WGS sequence"/>
</dbReference>
<organism evidence="2 3">
    <name type="scientific">Mycena chlorophos</name>
    <name type="common">Agaric fungus</name>
    <name type="synonym">Agaricus chlorophos</name>
    <dbReference type="NCBI Taxonomy" id="658473"/>
    <lineage>
        <taxon>Eukaryota</taxon>
        <taxon>Fungi</taxon>
        <taxon>Dikarya</taxon>
        <taxon>Basidiomycota</taxon>
        <taxon>Agaricomycotina</taxon>
        <taxon>Agaricomycetes</taxon>
        <taxon>Agaricomycetidae</taxon>
        <taxon>Agaricales</taxon>
        <taxon>Marasmiineae</taxon>
        <taxon>Mycenaceae</taxon>
        <taxon>Mycena</taxon>
    </lineage>
</organism>
<name>A0A8H6SKD3_MYCCL</name>
<dbReference type="AlphaFoldDB" id="A0A8H6SKD3"/>
<evidence type="ECO:0000313" key="2">
    <source>
        <dbReference type="EMBL" id="KAF7300457.1"/>
    </source>
</evidence>
<sequence>MANCRLHQNHPPTPGLDPLTPSRVALSFVGRDTYTECVRRNPQQTRDRLRIVWFAPAKQPPIGRSASVANCQPLPRRRGRLRLIPLVAPVASYLRQTFRRAVSSSTTTSTPPFRTTHIDLHPQPSQCSANRYPTILLVRIAQRIHRGIHPPHATMHRFPLLQSAGCGTAGLPSMPGDEAACVGADIDIGERERVVCIRRSPSGIHLAIVLKSCASGGPVFRVGCSGDVARYGGRVAAVWPPDCKEQRGGTVLTPRRSSAPARSSYTPRRLPRLLPTGSRAPASLPDAYLLRYSPSYGFFARSLEVFVPSPTHFSLSVAGCHSLLRRAVSACQLPPHTCGLLILRYFSLYTSPSFSCLPLRTFTDSLLYRTVYLPFGIPSSFHGPSPLPTSFPSHPPCRCCIL</sequence>
<feature type="region of interest" description="Disordered" evidence="1">
    <location>
        <begin position="1"/>
        <end position="21"/>
    </location>
</feature>
<feature type="region of interest" description="Disordered" evidence="1">
    <location>
        <begin position="103"/>
        <end position="124"/>
    </location>
</feature>
<feature type="compositionally biased region" description="Low complexity" evidence="1">
    <location>
        <begin position="253"/>
        <end position="268"/>
    </location>
</feature>
<dbReference type="EMBL" id="JACAZE010000013">
    <property type="protein sequence ID" value="KAF7300457.1"/>
    <property type="molecule type" value="Genomic_DNA"/>
</dbReference>